<dbReference type="SFLD" id="SFLDG00358">
    <property type="entry name" value="Main_(cytGST)"/>
    <property type="match status" value="1"/>
</dbReference>
<dbReference type="PANTHER" id="PTHR42673:SF4">
    <property type="entry name" value="MALEYLACETOACETATE ISOMERASE"/>
    <property type="match status" value="1"/>
</dbReference>
<dbReference type="GO" id="GO:0006559">
    <property type="term" value="P:L-phenylalanine catabolic process"/>
    <property type="evidence" value="ECO:0007669"/>
    <property type="project" value="TreeGrafter"/>
</dbReference>
<dbReference type="Gene3D" id="3.40.30.10">
    <property type="entry name" value="Glutaredoxin"/>
    <property type="match status" value="1"/>
</dbReference>
<dbReference type="AlphaFoldDB" id="A0A2R3Q8N7"/>
<organism evidence="4 5">
    <name type="scientific">Melaminivora suipulveris</name>
    <dbReference type="NCBI Taxonomy" id="2109913"/>
    <lineage>
        <taxon>Bacteria</taxon>
        <taxon>Pseudomonadati</taxon>
        <taxon>Pseudomonadota</taxon>
        <taxon>Betaproteobacteria</taxon>
        <taxon>Burkholderiales</taxon>
        <taxon>Comamonadaceae</taxon>
        <taxon>Melaminivora</taxon>
    </lineage>
</organism>
<evidence type="ECO:0000259" key="2">
    <source>
        <dbReference type="PROSITE" id="PS50404"/>
    </source>
</evidence>
<dbReference type="Gene3D" id="1.20.1050.10">
    <property type="match status" value="1"/>
</dbReference>
<protein>
    <submittedName>
        <fullName evidence="4">Maleylacetoacetate isomerase</fullName>
    </submittedName>
</protein>
<dbReference type="EMBL" id="CP027667">
    <property type="protein sequence ID" value="AVO48162.1"/>
    <property type="molecule type" value="Genomic_DNA"/>
</dbReference>
<reference evidence="4 5" key="1">
    <citation type="submission" date="2018-03" db="EMBL/GenBank/DDBJ databases">
        <title>Genome sequencing of Melaminivora sp.</title>
        <authorList>
            <person name="Kim S.-J."/>
            <person name="Heo J."/>
            <person name="Ahn J.-H."/>
            <person name="Kwon S.-W."/>
        </authorList>
    </citation>
    <scope>NUCLEOTIDE SEQUENCE [LARGE SCALE GENOMIC DNA]</scope>
    <source>
        <strain evidence="4 5">SC2-9</strain>
    </source>
</reference>
<name>A0A2R3Q8N7_9BURK</name>
<accession>A0A2R3Q8N7</accession>
<keyword evidence="4" id="KW-0413">Isomerase</keyword>
<feature type="domain" description="GST N-terminal" evidence="2">
    <location>
        <begin position="1"/>
        <end position="85"/>
    </location>
</feature>
<comment type="similarity">
    <text evidence="1">Belongs to the GST superfamily. Zeta family.</text>
</comment>
<dbReference type="OrthoDB" id="509852at2"/>
<evidence type="ECO:0000256" key="1">
    <source>
        <dbReference type="ARBA" id="ARBA00010007"/>
    </source>
</evidence>
<dbReference type="NCBIfam" id="TIGR01262">
    <property type="entry name" value="maiA"/>
    <property type="match status" value="1"/>
</dbReference>
<dbReference type="Proteomes" id="UP000237925">
    <property type="component" value="Chromosome"/>
</dbReference>
<dbReference type="CDD" id="cd03042">
    <property type="entry name" value="GST_N_Zeta"/>
    <property type="match status" value="1"/>
</dbReference>
<gene>
    <name evidence="4" type="primary">maiA</name>
    <name evidence="4" type="ORF">C6568_01985</name>
</gene>
<dbReference type="PANTHER" id="PTHR42673">
    <property type="entry name" value="MALEYLACETOACETATE ISOMERASE"/>
    <property type="match status" value="1"/>
</dbReference>
<dbReference type="InterPro" id="IPR034333">
    <property type="entry name" value="GST_Zeta_N"/>
</dbReference>
<dbReference type="FunFam" id="1.20.1050.10:FF:000017">
    <property type="entry name" value="Maleylacetoacetate isomerase"/>
    <property type="match status" value="1"/>
</dbReference>
<dbReference type="GO" id="GO:0016034">
    <property type="term" value="F:maleylacetoacetate isomerase activity"/>
    <property type="evidence" value="ECO:0007669"/>
    <property type="project" value="TreeGrafter"/>
</dbReference>
<dbReference type="InterPro" id="IPR040079">
    <property type="entry name" value="Glutathione_S-Trfase"/>
</dbReference>
<dbReference type="Pfam" id="PF13417">
    <property type="entry name" value="GST_N_3"/>
    <property type="match status" value="1"/>
</dbReference>
<dbReference type="SUPFAM" id="SSF52833">
    <property type="entry name" value="Thioredoxin-like"/>
    <property type="match status" value="1"/>
</dbReference>
<evidence type="ECO:0000313" key="5">
    <source>
        <dbReference type="Proteomes" id="UP000237925"/>
    </source>
</evidence>
<dbReference type="KEGG" id="mela:C6568_01985"/>
<dbReference type="SFLD" id="SFLDS00019">
    <property type="entry name" value="Glutathione_Transferase_(cytos"/>
    <property type="match status" value="1"/>
</dbReference>
<dbReference type="InterPro" id="IPR005955">
    <property type="entry name" value="GST_Zeta"/>
</dbReference>
<dbReference type="InterPro" id="IPR034330">
    <property type="entry name" value="GST_Zeta_C"/>
</dbReference>
<proteinExistence type="inferred from homology"/>
<dbReference type="GO" id="GO:0004364">
    <property type="term" value="F:glutathione transferase activity"/>
    <property type="evidence" value="ECO:0007669"/>
    <property type="project" value="TreeGrafter"/>
</dbReference>
<dbReference type="InterPro" id="IPR004045">
    <property type="entry name" value="Glutathione_S-Trfase_N"/>
</dbReference>
<dbReference type="RefSeq" id="WP_106682645.1">
    <property type="nucleotide sequence ID" value="NZ_CP027667.1"/>
</dbReference>
<sequence length="217" mass="23209">MLQLYSYFRSSAAYRVRIALALKGLPYETVPVHLLAGGGQQHGAGYRATNPQGLVPALQDGEGGAVITQSLAIIEYLDEAHAGAPLLPTDALGRARVRALAQAVACDLHPLNNLRVLRYLKHDLGVSDAQKDAWYAHWVALGLSAVEEMLARSPDTGRFCHGDAPGLADCCLVPQVFNAQRFGCPLGDYPTIARIVAECEALPAFQQAAPDRQPDAA</sequence>
<dbReference type="InterPro" id="IPR010987">
    <property type="entry name" value="Glutathione-S-Trfase_C-like"/>
</dbReference>
<dbReference type="GO" id="GO:0006749">
    <property type="term" value="P:glutathione metabolic process"/>
    <property type="evidence" value="ECO:0007669"/>
    <property type="project" value="TreeGrafter"/>
</dbReference>
<keyword evidence="5" id="KW-1185">Reference proteome</keyword>
<dbReference type="InterPro" id="IPR036249">
    <property type="entry name" value="Thioredoxin-like_sf"/>
</dbReference>
<dbReference type="PROSITE" id="PS50405">
    <property type="entry name" value="GST_CTER"/>
    <property type="match status" value="1"/>
</dbReference>
<evidence type="ECO:0000259" key="3">
    <source>
        <dbReference type="PROSITE" id="PS50405"/>
    </source>
</evidence>
<dbReference type="CDD" id="cd03191">
    <property type="entry name" value="GST_C_Zeta"/>
    <property type="match status" value="1"/>
</dbReference>
<dbReference type="GO" id="GO:0005737">
    <property type="term" value="C:cytoplasm"/>
    <property type="evidence" value="ECO:0007669"/>
    <property type="project" value="InterPro"/>
</dbReference>
<dbReference type="InterPro" id="IPR036282">
    <property type="entry name" value="Glutathione-S-Trfase_C_sf"/>
</dbReference>
<dbReference type="SUPFAM" id="SSF47616">
    <property type="entry name" value="GST C-terminal domain-like"/>
    <property type="match status" value="1"/>
</dbReference>
<dbReference type="PROSITE" id="PS50404">
    <property type="entry name" value="GST_NTER"/>
    <property type="match status" value="1"/>
</dbReference>
<evidence type="ECO:0000313" key="4">
    <source>
        <dbReference type="EMBL" id="AVO48162.1"/>
    </source>
</evidence>
<feature type="domain" description="GST C-terminal" evidence="3">
    <location>
        <begin position="90"/>
        <end position="217"/>
    </location>
</feature>